<feature type="signal peptide" evidence="1">
    <location>
        <begin position="1"/>
        <end position="22"/>
    </location>
</feature>
<feature type="chain" id="PRO_5047109327" evidence="1">
    <location>
        <begin position="23"/>
        <end position="324"/>
    </location>
</feature>
<comment type="caution">
    <text evidence="2">The sequence shown here is derived from an EMBL/GenBank/DDBJ whole genome shotgun (WGS) entry which is preliminary data.</text>
</comment>
<keyword evidence="3" id="KW-1185">Reference proteome</keyword>
<reference evidence="3" key="1">
    <citation type="journal article" date="2019" name="Int. J. Syst. Evol. Microbiol.">
        <title>The Global Catalogue of Microorganisms (GCM) 10K type strain sequencing project: providing services to taxonomists for standard genome sequencing and annotation.</title>
        <authorList>
            <consortium name="The Broad Institute Genomics Platform"/>
            <consortium name="The Broad Institute Genome Sequencing Center for Infectious Disease"/>
            <person name="Wu L."/>
            <person name="Ma J."/>
        </authorList>
    </citation>
    <scope>NUCLEOTIDE SEQUENCE [LARGE SCALE GENOMIC DNA]</scope>
    <source>
        <strain evidence="3">KCTC 42805</strain>
    </source>
</reference>
<accession>A0ABW5MCS6</accession>
<dbReference type="Pfam" id="PF11751">
    <property type="entry name" value="PorP_SprF"/>
    <property type="match status" value="1"/>
</dbReference>
<sequence>MIRTFYVYAFMLLAGSVQTVWAQTLDPQLSMYMYNPVYYNPAAVGSEGVSRVQITQRVQYAGYQTTVGDEGGTQSTQLISFNMPLAKIKSGIGIYAFNDKAAANFQQAVQVAYAYRMPLKDGTLSLGIQAGFLSKGLDYDLFRPNVPDDPSIPTGRVSQARLDVGAGVYYNTTDYWLGVSVKHINQTTYTLITERSTDPLNPNVYLTAGYRLGLGYNIDVQPSILVQYATKTGIENSTATFNVVGTYDNRIWGGVGYRFGDAIMATAGINLMRNNALRVGYSLDVTAVGAQVKSATSHEILLAYALPVPDARKKPIIRTPRFRY</sequence>
<evidence type="ECO:0000313" key="3">
    <source>
        <dbReference type="Proteomes" id="UP001597469"/>
    </source>
</evidence>
<gene>
    <name evidence="2" type="ORF">ACFSUS_25010</name>
</gene>
<dbReference type="RefSeq" id="WP_381527078.1">
    <property type="nucleotide sequence ID" value="NZ_JBHULN010000022.1"/>
</dbReference>
<evidence type="ECO:0000256" key="1">
    <source>
        <dbReference type="SAM" id="SignalP"/>
    </source>
</evidence>
<name>A0ABW5MCS6_9BACT</name>
<keyword evidence="1" id="KW-0732">Signal</keyword>
<protein>
    <submittedName>
        <fullName evidence="2">Type IX secretion system membrane protein PorP/SprF</fullName>
    </submittedName>
</protein>
<dbReference type="NCBIfam" id="TIGR03519">
    <property type="entry name" value="T9SS_PorP_fam"/>
    <property type="match status" value="1"/>
</dbReference>
<organism evidence="2 3">
    <name type="scientific">Spirosoma soli</name>
    <dbReference type="NCBI Taxonomy" id="1770529"/>
    <lineage>
        <taxon>Bacteria</taxon>
        <taxon>Pseudomonadati</taxon>
        <taxon>Bacteroidota</taxon>
        <taxon>Cytophagia</taxon>
        <taxon>Cytophagales</taxon>
        <taxon>Cytophagaceae</taxon>
        <taxon>Spirosoma</taxon>
    </lineage>
</organism>
<evidence type="ECO:0000313" key="2">
    <source>
        <dbReference type="EMBL" id="MFD2573921.1"/>
    </source>
</evidence>
<proteinExistence type="predicted"/>
<dbReference type="InterPro" id="IPR019861">
    <property type="entry name" value="PorP/SprF_Bacteroidetes"/>
</dbReference>
<dbReference type="EMBL" id="JBHULN010000022">
    <property type="protein sequence ID" value="MFD2573921.1"/>
    <property type="molecule type" value="Genomic_DNA"/>
</dbReference>
<dbReference type="Proteomes" id="UP001597469">
    <property type="component" value="Unassembled WGS sequence"/>
</dbReference>